<keyword evidence="2" id="KW-1185">Reference proteome</keyword>
<organism evidence="1 2">
    <name type="scientific">Anncaliia algerae PRA339</name>
    <dbReference type="NCBI Taxonomy" id="1288291"/>
    <lineage>
        <taxon>Eukaryota</taxon>
        <taxon>Fungi</taxon>
        <taxon>Fungi incertae sedis</taxon>
        <taxon>Microsporidia</taxon>
        <taxon>Tubulinosematoidea</taxon>
        <taxon>Tubulinosematidae</taxon>
        <taxon>Anncaliia</taxon>
    </lineage>
</organism>
<dbReference type="VEuPathDB" id="MicrosporidiaDB:H312_02023"/>
<evidence type="ECO:0000313" key="2">
    <source>
        <dbReference type="Proteomes" id="UP000030655"/>
    </source>
</evidence>
<proteinExistence type="predicted"/>
<dbReference type="AlphaFoldDB" id="A0A059EZZ0"/>
<accession>A0A059EZZ0</accession>
<dbReference type="STRING" id="1288291.A0A059EZZ0"/>
<reference evidence="2" key="1">
    <citation type="submission" date="2013-02" db="EMBL/GenBank/DDBJ databases">
        <authorList>
            <consortium name="The Broad Institute Genome Sequencing Platform"/>
            <person name="Cuomo C."/>
            <person name="Becnel J."/>
            <person name="Sanscrainte N."/>
            <person name="Walker B."/>
            <person name="Young S.K."/>
            <person name="Zeng Q."/>
            <person name="Gargeya S."/>
            <person name="Fitzgerald M."/>
            <person name="Haas B."/>
            <person name="Abouelleil A."/>
            <person name="Alvarado L."/>
            <person name="Arachchi H.M."/>
            <person name="Berlin A.M."/>
            <person name="Chapman S.B."/>
            <person name="Dewar J."/>
            <person name="Goldberg J."/>
            <person name="Griggs A."/>
            <person name="Gujja S."/>
            <person name="Hansen M."/>
            <person name="Howarth C."/>
            <person name="Imamovic A."/>
            <person name="Larimer J."/>
            <person name="McCowan C."/>
            <person name="Murphy C."/>
            <person name="Neiman D."/>
            <person name="Pearson M."/>
            <person name="Priest M."/>
            <person name="Roberts A."/>
            <person name="Saif S."/>
            <person name="Shea T."/>
            <person name="Sisk P."/>
            <person name="Sykes S."/>
            <person name="Wortman J."/>
            <person name="Nusbaum C."/>
            <person name="Birren B."/>
        </authorList>
    </citation>
    <scope>NUCLEOTIDE SEQUENCE [LARGE SCALE GENOMIC DNA]</scope>
    <source>
        <strain evidence="2">PRA339</strain>
    </source>
</reference>
<dbReference type="HOGENOM" id="CLU_080496_0_0_1"/>
<evidence type="ECO:0000313" key="1">
    <source>
        <dbReference type="EMBL" id="KCZ80568.1"/>
    </source>
</evidence>
<dbReference type="EMBL" id="KK365173">
    <property type="protein sequence ID" value="KCZ80568.1"/>
    <property type="molecule type" value="Genomic_DNA"/>
</dbReference>
<dbReference type="Proteomes" id="UP000030655">
    <property type="component" value="Unassembled WGS sequence"/>
</dbReference>
<dbReference type="OrthoDB" id="2192095at2759"/>
<sequence length="302" mass="36641">MIIKRKRNAKLENDVHYQVLNEYEIEMSYIEEYKPPTINTGMEAEEEKEHHLKSIIIEGTGKIPIPIVKKGRKLDLKEYKRPNSYIHWSEDCENRIILDQDDKKFIKQNGIPEKKFYELLKVNDFKTFQEQHDYIIMDHVINYIEKRRTKVLNIESLEDFYICFRKRIIKPPKKSRRTEENVINRLKRMWIEFNTLHNLYNCHLKRCELEKELLKTNNEIFSLVNDARSIKRISRRFFKKKEKVKEFLFYKSCNNLEELYTNHAKLKKLKDVISNPLNKLSGLELEREARALEELYLKNNKQ</sequence>
<reference evidence="1 2" key="2">
    <citation type="submission" date="2014-03" db="EMBL/GenBank/DDBJ databases">
        <title>The Genome Sequence of Anncaliia algerae insect isolate PRA339.</title>
        <authorList>
            <consortium name="The Broad Institute Genome Sequencing Platform"/>
            <consortium name="The Broad Institute Genome Sequencing Center for Infectious Disease"/>
            <person name="Cuomo C."/>
            <person name="Becnel J."/>
            <person name="Sanscrainte N."/>
            <person name="Walker B."/>
            <person name="Young S.K."/>
            <person name="Zeng Q."/>
            <person name="Gargeya S."/>
            <person name="Fitzgerald M."/>
            <person name="Haas B."/>
            <person name="Abouelleil A."/>
            <person name="Alvarado L."/>
            <person name="Arachchi H.M."/>
            <person name="Berlin A.M."/>
            <person name="Chapman S.B."/>
            <person name="Dewar J."/>
            <person name="Goldberg J."/>
            <person name="Griggs A."/>
            <person name="Gujja S."/>
            <person name="Hansen M."/>
            <person name="Howarth C."/>
            <person name="Imamovic A."/>
            <person name="Larimer J."/>
            <person name="McCowan C."/>
            <person name="Murphy C."/>
            <person name="Neiman D."/>
            <person name="Pearson M."/>
            <person name="Priest M."/>
            <person name="Roberts A."/>
            <person name="Saif S."/>
            <person name="Shea T."/>
            <person name="Sisk P."/>
            <person name="Sykes S."/>
            <person name="Wortman J."/>
            <person name="Nusbaum C."/>
            <person name="Birren B."/>
        </authorList>
    </citation>
    <scope>NUCLEOTIDE SEQUENCE [LARGE SCALE GENOMIC DNA]</scope>
    <source>
        <strain evidence="1 2">PRA339</strain>
    </source>
</reference>
<name>A0A059EZZ0_9MICR</name>
<protein>
    <submittedName>
        <fullName evidence="1">Uncharacterized protein</fullName>
    </submittedName>
</protein>
<gene>
    <name evidence="1" type="ORF">H312_02023</name>
</gene>